<dbReference type="STRING" id="1184151.AW736_09560"/>
<organism evidence="1 2">
    <name type="scientific">Termitidicoccus mucosus</name>
    <dbReference type="NCBI Taxonomy" id="1184151"/>
    <lineage>
        <taxon>Bacteria</taxon>
        <taxon>Pseudomonadati</taxon>
        <taxon>Verrucomicrobiota</taxon>
        <taxon>Opitutia</taxon>
        <taxon>Opitutales</taxon>
        <taxon>Opitutaceae</taxon>
        <taxon>Termitidicoccus</taxon>
    </lineage>
</organism>
<keyword evidence="2" id="KW-1185">Reference proteome</keyword>
<dbReference type="EMBL" id="LRRQ01000075">
    <property type="protein sequence ID" value="OAM90029.1"/>
    <property type="molecule type" value="Genomic_DNA"/>
</dbReference>
<protein>
    <submittedName>
        <fullName evidence="1">Uncharacterized protein</fullName>
    </submittedName>
</protein>
<name>A0A178ILG0_9BACT</name>
<evidence type="ECO:0000313" key="1">
    <source>
        <dbReference type="EMBL" id="OAM90029.1"/>
    </source>
</evidence>
<accession>A0A178ILG0</accession>
<evidence type="ECO:0000313" key="2">
    <source>
        <dbReference type="Proteomes" id="UP000078486"/>
    </source>
</evidence>
<dbReference type="AlphaFoldDB" id="A0A178ILG0"/>
<gene>
    <name evidence="1" type="ORF">AW736_09560</name>
</gene>
<comment type="caution">
    <text evidence="1">The sequence shown here is derived from an EMBL/GenBank/DDBJ whole genome shotgun (WGS) entry which is preliminary data.</text>
</comment>
<sequence length="66" mass="7103">MLPQDGGRPTEFVDCKLLPQTLALDHQLVLIGLECRGFGAQFVRDRFGPTGGNGFNAVGEPTCDLL</sequence>
<proteinExistence type="predicted"/>
<dbReference type="Proteomes" id="UP000078486">
    <property type="component" value="Unassembled WGS sequence"/>
</dbReference>
<reference evidence="1 2" key="1">
    <citation type="submission" date="2016-01" db="EMBL/GenBank/DDBJ databases">
        <title>High potential of lignocellulose degradation of a new Verrucomicrobia species.</title>
        <authorList>
            <person name="Wang Y."/>
            <person name="Shi Y."/>
            <person name="Qiu Z."/>
            <person name="Liu S."/>
            <person name="Yang H."/>
        </authorList>
    </citation>
    <scope>NUCLEOTIDE SEQUENCE [LARGE SCALE GENOMIC DNA]</scope>
    <source>
        <strain evidence="1 2">TSB47</strain>
    </source>
</reference>